<evidence type="ECO:0000256" key="4">
    <source>
        <dbReference type="ARBA" id="ARBA00022912"/>
    </source>
</evidence>
<keyword evidence="8" id="KW-1185">Reference proteome</keyword>
<dbReference type="PANTHER" id="PTHR11717:SF7">
    <property type="entry name" value="LOW MOLECULAR WEIGHT PHOSPHOTYROSINE PROTEIN PHOSPHATASE"/>
    <property type="match status" value="1"/>
</dbReference>
<protein>
    <recommendedName>
        <fullName evidence="2">protein-tyrosine-phosphatase</fullName>
        <ecNumber evidence="2">3.1.3.48</ecNumber>
    </recommendedName>
</protein>
<dbReference type="Pfam" id="PF01451">
    <property type="entry name" value="LMWPc"/>
    <property type="match status" value="1"/>
</dbReference>
<evidence type="ECO:0000313" key="8">
    <source>
        <dbReference type="Proteomes" id="UP000501568"/>
    </source>
</evidence>
<evidence type="ECO:0000313" key="7">
    <source>
        <dbReference type="EMBL" id="QIG79301.1"/>
    </source>
</evidence>
<dbReference type="AlphaFoldDB" id="A0A6G6Y377"/>
<evidence type="ECO:0000256" key="1">
    <source>
        <dbReference type="ARBA" id="ARBA00011063"/>
    </source>
</evidence>
<dbReference type="EMBL" id="CP049109">
    <property type="protein sequence ID" value="QIG79301.1"/>
    <property type="molecule type" value="Genomic_DNA"/>
</dbReference>
<dbReference type="PANTHER" id="PTHR11717">
    <property type="entry name" value="LOW MOLECULAR WEIGHT PROTEIN TYROSINE PHOSPHATASE"/>
    <property type="match status" value="1"/>
</dbReference>
<dbReference type="KEGG" id="spzr:G5C33_05515"/>
<feature type="active site" description="Proton donor" evidence="5">
    <location>
        <position position="124"/>
    </location>
</feature>
<evidence type="ECO:0000256" key="5">
    <source>
        <dbReference type="PIRSR" id="PIRSR617867-1"/>
    </source>
</evidence>
<keyword evidence="3" id="KW-0378">Hydrolase</keyword>
<dbReference type="PRINTS" id="PR00719">
    <property type="entry name" value="LMWPTPASE"/>
</dbReference>
<organism evidence="7 8">
    <name type="scientific">Stakelama tenebrarum</name>
    <dbReference type="NCBI Taxonomy" id="2711215"/>
    <lineage>
        <taxon>Bacteria</taxon>
        <taxon>Pseudomonadati</taxon>
        <taxon>Pseudomonadota</taxon>
        <taxon>Alphaproteobacteria</taxon>
        <taxon>Sphingomonadales</taxon>
        <taxon>Sphingomonadaceae</taxon>
        <taxon>Stakelama</taxon>
    </lineage>
</organism>
<sequence length="155" mass="16802">MPTSLLFVCLGNICRSPLAEAAFREAAERAGLEVEVDSAGTGEWHVGHAPDPRAQQVAARHGLDISHYRARRVSPADFRQFDHILALDPENLRDLIAIAPNDTSAAIGLLMDHVPGRAGQGVRDPYYGGEADFDTVWEDVRAAAYALAAKLAEDR</sequence>
<dbReference type="InterPro" id="IPR023485">
    <property type="entry name" value="Ptyr_pPase"/>
</dbReference>
<dbReference type="Proteomes" id="UP000501568">
    <property type="component" value="Chromosome"/>
</dbReference>
<gene>
    <name evidence="7" type="ORF">G5C33_05515</name>
</gene>
<evidence type="ECO:0000259" key="6">
    <source>
        <dbReference type="SMART" id="SM00226"/>
    </source>
</evidence>
<dbReference type="GO" id="GO:0004725">
    <property type="term" value="F:protein tyrosine phosphatase activity"/>
    <property type="evidence" value="ECO:0007669"/>
    <property type="project" value="UniProtKB-EC"/>
</dbReference>
<dbReference type="CDD" id="cd16343">
    <property type="entry name" value="LMWPTP"/>
    <property type="match status" value="1"/>
</dbReference>
<feature type="active site" description="Nucleophile" evidence="5">
    <location>
        <position position="9"/>
    </location>
</feature>
<feature type="active site" evidence="5">
    <location>
        <position position="15"/>
    </location>
</feature>
<dbReference type="SUPFAM" id="SSF52788">
    <property type="entry name" value="Phosphotyrosine protein phosphatases I"/>
    <property type="match status" value="1"/>
</dbReference>
<reference evidence="7 8" key="1">
    <citation type="submission" date="2020-02" db="EMBL/GenBank/DDBJ databases">
        <authorList>
            <person name="Zheng R.K."/>
            <person name="Sun C.M."/>
        </authorList>
    </citation>
    <scope>NUCLEOTIDE SEQUENCE [LARGE SCALE GENOMIC DNA]</scope>
    <source>
        <strain evidence="8">zrk23</strain>
    </source>
</reference>
<comment type="similarity">
    <text evidence="1">Belongs to the low molecular weight phosphotyrosine protein phosphatase family.</text>
</comment>
<dbReference type="EC" id="3.1.3.48" evidence="2"/>
<dbReference type="Gene3D" id="3.40.50.2300">
    <property type="match status" value="1"/>
</dbReference>
<accession>A0A6G6Y377</accession>
<dbReference type="RefSeq" id="WP_165326302.1">
    <property type="nucleotide sequence ID" value="NZ_CP049109.1"/>
</dbReference>
<dbReference type="SMART" id="SM00226">
    <property type="entry name" value="LMWPc"/>
    <property type="match status" value="1"/>
</dbReference>
<keyword evidence="4" id="KW-0904">Protein phosphatase</keyword>
<proteinExistence type="inferred from homology"/>
<evidence type="ECO:0000256" key="2">
    <source>
        <dbReference type="ARBA" id="ARBA00013064"/>
    </source>
</evidence>
<evidence type="ECO:0000256" key="3">
    <source>
        <dbReference type="ARBA" id="ARBA00022801"/>
    </source>
</evidence>
<dbReference type="InterPro" id="IPR017867">
    <property type="entry name" value="Tyr_phospatase_low_mol_wt"/>
</dbReference>
<dbReference type="InterPro" id="IPR050438">
    <property type="entry name" value="LMW_PTPase"/>
</dbReference>
<name>A0A6G6Y377_9SPHN</name>
<feature type="domain" description="Phosphotyrosine protein phosphatase I" evidence="6">
    <location>
        <begin position="3"/>
        <end position="150"/>
    </location>
</feature>
<dbReference type="InterPro" id="IPR036196">
    <property type="entry name" value="Ptyr_pPase_sf"/>
</dbReference>